<evidence type="ECO:0000256" key="1">
    <source>
        <dbReference type="ARBA" id="ARBA00010552"/>
    </source>
</evidence>
<dbReference type="PANTHER" id="PTHR11803">
    <property type="entry name" value="2-IMINOBUTANOATE/2-IMINOPROPANOATE DEAMINASE RIDA"/>
    <property type="match status" value="1"/>
</dbReference>
<name>A0ABY6YFW6_9ACTN</name>
<reference evidence="2 3" key="1">
    <citation type="journal article" date="2013" name="Int. J. Syst. Evol. Microbiol.">
        <title>Description of Streptomonospora sediminis sp. nov. and Streptomonospora nanhaiensis sp. nov., and reclassification of Nocardiopsis arabia Hozzein &amp; Goodfellow 2008 as Streptomonospora arabica comb. nov. and emended description of the genus Streptomonospora.</title>
        <authorList>
            <person name="Zhang D.F."/>
            <person name="Pan H.Q."/>
            <person name="He J."/>
            <person name="Zhang X.M."/>
            <person name="Zhang Y.G."/>
            <person name="Klenk H.P."/>
            <person name="Hu J.C."/>
            <person name="Li W.J."/>
        </authorList>
    </citation>
    <scope>NUCLEOTIDE SEQUENCE [LARGE SCALE GENOMIC DNA]</scope>
    <source>
        <strain evidence="2 3">12A09</strain>
    </source>
</reference>
<evidence type="ECO:0000313" key="3">
    <source>
        <dbReference type="Proteomes" id="UP001156498"/>
    </source>
</evidence>
<gene>
    <name evidence="2" type="ORF">OUQ99_17875</name>
</gene>
<dbReference type="InterPro" id="IPR006175">
    <property type="entry name" value="YjgF/YER057c/UK114"/>
</dbReference>
<dbReference type="InterPro" id="IPR035959">
    <property type="entry name" value="RutC-like_sf"/>
</dbReference>
<dbReference type="Pfam" id="PF01042">
    <property type="entry name" value="Ribonuc_L-PSP"/>
    <property type="match status" value="1"/>
</dbReference>
<dbReference type="PANTHER" id="PTHR11803:SF58">
    <property type="entry name" value="PROTEIN HMF1-RELATED"/>
    <property type="match status" value="1"/>
</dbReference>
<protein>
    <submittedName>
        <fullName evidence="2">RidA family protein</fullName>
    </submittedName>
</protein>
<dbReference type="Gene3D" id="3.30.1330.40">
    <property type="entry name" value="RutC-like"/>
    <property type="match status" value="1"/>
</dbReference>
<accession>A0ABY6YFW6</accession>
<proteinExistence type="inferred from homology"/>
<keyword evidence="3" id="KW-1185">Reference proteome</keyword>
<organism evidence="2 3">
    <name type="scientific">Streptomonospora nanhaiensis</name>
    <dbReference type="NCBI Taxonomy" id="1323731"/>
    <lineage>
        <taxon>Bacteria</taxon>
        <taxon>Bacillati</taxon>
        <taxon>Actinomycetota</taxon>
        <taxon>Actinomycetes</taxon>
        <taxon>Streptosporangiales</taxon>
        <taxon>Nocardiopsidaceae</taxon>
        <taxon>Streptomonospora</taxon>
    </lineage>
</organism>
<dbReference type="EMBL" id="CP113264">
    <property type="protein sequence ID" value="WAE71101.1"/>
    <property type="molecule type" value="Genomic_DNA"/>
</dbReference>
<comment type="similarity">
    <text evidence="1">Belongs to the RutC family.</text>
</comment>
<dbReference type="CDD" id="cd00448">
    <property type="entry name" value="YjgF_YER057c_UK114_family"/>
    <property type="match status" value="1"/>
</dbReference>
<evidence type="ECO:0000313" key="2">
    <source>
        <dbReference type="EMBL" id="WAE71101.1"/>
    </source>
</evidence>
<dbReference type="Proteomes" id="UP001156498">
    <property type="component" value="Chromosome"/>
</dbReference>
<dbReference type="RefSeq" id="WP_267944904.1">
    <property type="nucleotide sequence ID" value="NZ_CP113264.1"/>
</dbReference>
<sequence>MSSEEGAATVGHVEKIATTPDWYAPYRISQAVRAGGFVYVSGQAGFEEDGTTVEGGFLEQGRKAFRNVGRVLEAAGLAFTDVVKVGIFVRDMATNLPHVITLRGEFLSEPYPADTLVEVVSLAQPDWQIEVEVIALDRSTARTPGS</sequence>
<dbReference type="SUPFAM" id="SSF55298">
    <property type="entry name" value="YjgF-like"/>
    <property type="match status" value="1"/>
</dbReference>